<dbReference type="InterPro" id="IPR015879">
    <property type="entry name" value="Ring_hydroxy_dOase_asu_C_dom"/>
</dbReference>
<evidence type="ECO:0000313" key="2">
    <source>
        <dbReference type="EMBL" id="MDM5147704.1"/>
    </source>
</evidence>
<keyword evidence="3" id="KW-1185">Reference proteome</keyword>
<evidence type="ECO:0000313" key="3">
    <source>
        <dbReference type="Proteomes" id="UP001168167"/>
    </source>
</evidence>
<feature type="domain" description="Aromatic-ring-hydroxylating dioxygenase alpha subunit C-terminal" evidence="1">
    <location>
        <begin position="69"/>
        <end position="201"/>
    </location>
</feature>
<dbReference type="Pfam" id="PF00848">
    <property type="entry name" value="Ring_hydroxyl_A"/>
    <property type="match status" value="1"/>
</dbReference>
<gene>
    <name evidence="2" type="ORF">NQX30_04880</name>
</gene>
<reference evidence="2" key="2">
    <citation type="journal article" date="2023" name="Microbiome">
        <title>Synthase-selected sorting approach identifies a beta-lactone synthase in a nudibranch symbiotic bacterium.</title>
        <authorList>
            <person name="Dzunkova M."/>
            <person name="La Clair J.J."/>
            <person name="Tyml T."/>
            <person name="Doud D."/>
            <person name="Schulz F."/>
            <person name="Piquer-Esteban S."/>
            <person name="Porcel Sanchis D."/>
            <person name="Osborn A."/>
            <person name="Robinson D."/>
            <person name="Louie K.B."/>
            <person name="Bowen B.P."/>
            <person name="Bowers R.M."/>
            <person name="Lee J."/>
            <person name="Arnau V."/>
            <person name="Diaz-Villanueva W."/>
            <person name="Stepanauskas R."/>
            <person name="Gosliner T."/>
            <person name="Date S.V."/>
            <person name="Northen T.R."/>
            <person name="Cheng J.F."/>
            <person name="Burkart M.D."/>
            <person name="Woyke T."/>
        </authorList>
    </citation>
    <scope>NUCLEOTIDE SEQUENCE</scope>
    <source>
        <strain evidence="2">Df01</strain>
    </source>
</reference>
<dbReference type="EMBL" id="JANQAO010000003">
    <property type="protein sequence ID" value="MDM5147704.1"/>
    <property type="molecule type" value="Genomic_DNA"/>
</dbReference>
<dbReference type="SUPFAM" id="SSF55961">
    <property type="entry name" value="Bet v1-like"/>
    <property type="match status" value="1"/>
</dbReference>
<reference evidence="2" key="1">
    <citation type="submission" date="2022-08" db="EMBL/GenBank/DDBJ databases">
        <authorList>
            <person name="Dzunkova M."/>
            <person name="La Clair J."/>
            <person name="Tyml T."/>
            <person name="Doud D."/>
            <person name="Schulz F."/>
            <person name="Piquer S."/>
            <person name="Porcel Sanchis D."/>
            <person name="Osborn A."/>
            <person name="Robinson D."/>
            <person name="Louie K.B."/>
            <person name="Bowen B.P."/>
            <person name="Bowers R."/>
            <person name="Lee J."/>
            <person name="Arnau Llombart V."/>
            <person name="Diaz Villanueva W."/>
            <person name="Gosliner T."/>
            <person name="Northen T."/>
            <person name="Cheng J.-F."/>
            <person name="Burkart M.D."/>
            <person name="Woyke T."/>
        </authorList>
    </citation>
    <scope>NUCLEOTIDE SEQUENCE</scope>
    <source>
        <strain evidence="2">Df01</strain>
    </source>
</reference>
<sequence>MLNNRECCHCQANNKGLLKLFSDNSFNGSKDLEYLKIFNQATKKWEAKGLLWKEQAFDTHDSCRIARYPMKKGHKSTSFDGKPCSARLIGPHKEYEGTLSFWFNPNGWIHFVSDHIATNWILPLNEYKCVLYTSWIVHKDAVEGKDFERKHMTSVWKVTNTEDENLCKSMTQGALSDYYRPGVFSDDERHCKQFCDWYMKYSN</sequence>
<name>A0ABT7QLY3_9GAMM</name>
<organism evidence="2 3">
    <name type="scientific">Candidatus Doriopsillibacter californiensis</name>
    <dbReference type="NCBI Taxonomy" id="2970740"/>
    <lineage>
        <taxon>Bacteria</taxon>
        <taxon>Pseudomonadati</taxon>
        <taxon>Pseudomonadota</taxon>
        <taxon>Gammaproteobacteria</taxon>
        <taxon>Candidatus Tethybacterales</taxon>
        <taxon>Candidatus Persebacteraceae</taxon>
        <taxon>Candidatus Doriopsillibacter</taxon>
    </lineage>
</organism>
<dbReference type="Gene3D" id="3.90.380.10">
    <property type="entry name" value="Naphthalene 1,2-dioxygenase Alpha Subunit, Chain A, domain 1"/>
    <property type="match status" value="1"/>
</dbReference>
<dbReference type="Proteomes" id="UP001168167">
    <property type="component" value="Unassembled WGS sequence"/>
</dbReference>
<comment type="caution">
    <text evidence="2">The sequence shown here is derived from an EMBL/GenBank/DDBJ whole genome shotgun (WGS) entry which is preliminary data.</text>
</comment>
<proteinExistence type="predicted"/>
<protein>
    <recommendedName>
        <fullName evidence="1">Aromatic-ring-hydroxylating dioxygenase alpha subunit C-terminal domain-containing protein</fullName>
    </recommendedName>
</protein>
<evidence type="ECO:0000259" key="1">
    <source>
        <dbReference type="Pfam" id="PF00848"/>
    </source>
</evidence>
<accession>A0ABT7QLY3</accession>